<dbReference type="OrthoDB" id="9974421at2759"/>
<gene>
    <name evidence="1" type="primary">WBGene00275193</name>
</gene>
<dbReference type="GO" id="GO:0006629">
    <property type="term" value="P:lipid metabolic process"/>
    <property type="evidence" value="ECO:0000318"/>
    <property type="project" value="GO_Central"/>
</dbReference>
<dbReference type="Proteomes" id="UP000005239">
    <property type="component" value="Unassembled WGS sequence"/>
</dbReference>
<dbReference type="Pfam" id="PF04083">
    <property type="entry name" value="Abhydro_lipase"/>
    <property type="match status" value="1"/>
</dbReference>
<dbReference type="InterPro" id="IPR029058">
    <property type="entry name" value="AB_hydrolase_fold"/>
</dbReference>
<evidence type="ECO:0000313" key="1">
    <source>
        <dbReference type="EnsemblMetazoa" id="PPA36824.1"/>
    </source>
</evidence>
<dbReference type="EnsemblMetazoa" id="PPA36824.1">
    <property type="protein sequence ID" value="PPA36824.1"/>
    <property type="gene ID" value="WBGene00275193"/>
</dbReference>
<accession>A0A2A6BQ12</accession>
<dbReference type="InterPro" id="IPR006693">
    <property type="entry name" value="AB_hydrolase_lipase"/>
</dbReference>
<dbReference type="FunFam" id="3.40.50.1820:FF:000410">
    <property type="entry name" value="Lipase"/>
    <property type="match status" value="1"/>
</dbReference>
<name>A0A2A6BQ12_PRIPA</name>
<dbReference type="SUPFAM" id="SSF53474">
    <property type="entry name" value="alpha/beta-Hydrolases"/>
    <property type="match status" value="1"/>
</dbReference>
<dbReference type="PANTHER" id="PTHR11005">
    <property type="entry name" value="LYSOSOMAL ACID LIPASE-RELATED"/>
    <property type="match status" value="1"/>
</dbReference>
<dbReference type="GO" id="GO:0016298">
    <property type="term" value="F:lipase activity"/>
    <property type="evidence" value="ECO:0000318"/>
    <property type="project" value="GO_Central"/>
</dbReference>
<accession>A0A8R1YP62</accession>
<evidence type="ECO:0000313" key="2">
    <source>
        <dbReference type="Proteomes" id="UP000005239"/>
    </source>
</evidence>
<keyword evidence="2" id="KW-1185">Reference proteome</keyword>
<reference evidence="2" key="1">
    <citation type="journal article" date="2008" name="Nat. Genet.">
        <title>The Pristionchus pacificus genome provides a unique perspective on nematode lifestyle and parasitism.</title>
        <authorList>
            <person name="Dieterich C."/>
            <person name="Clifton S.W."/>
            <person name="Schuster L.N."/>
            <person name="Chinwalla A."/>
            <person name="Delehaunty K."/>
            <person name="Dinkelacker I."/>
            <person name="Fulton L."/>
            <person name="Fulton R."/>
            <person name="Godfrey J."/>
            <person name="Minx P."/>
            <person name="Mitreva M."/>
            <person name="Roeseler W."/>
            <person name="Tian H."/>
            <person name="Witte H."/>
            <person name="Yang S.P."/>
            <person name="Wilson R.K."/>
            <person name="Sommer R.J."/>
        </authorList>
    </citation>
    <scope>NUCLEOTIDE SEQUENCE [LARGE SCALE GENOMIC DNA]</scope>
    <source>
        <strain evidence="2">PS312</strain>
    </source>
</reference>
<organism evidence="1 2">
    <name type="scientific">Pristionchus pacificus</name>
    <name type="common">Parasitic nematode worm</name>
    <dbReference type="NCBI Taxonomy" id="54126"/>
    <lineage>
        <taxon>Eukaryota</taxon>
        <taxon>Metazoa</taxon>
        <taxon>Ecdysozoa</taxon>
        <taxon>Nematoda</taxon>
        <taxon>Chromadorea</taxon>
        <taxon>Rhabditida</taxon>
        <taxon>Rhabditina</taxon>
        <taxon>Diplogasteromorpha</taxon>
        <taxon>Diplogasteroidea</taxon>
        <taxon>Neodiplogasteridae</taxon>
        <taxon>Pristionchus</taxon>
    </lineage>
</organism>
<dbReference type="AlphaFoldDB" id="A0A2A6BQ12"/>
<dbReference type="Gene3D" id="3.40.50.1820">
    <property type="entry name" value="alpha/beta hydrolase"/>
    <property type="match status" value="1"/>
</dbReference>
<proteinExistence type="predicted"/>
<sequence>MHPLVFIIASCLQASQAVDPEVNMTALEIMQYWGYPSELHEVTTEDGYILSLFRIPHGRFSNAKYSCSRPPILLVHGVGIGAAEFILNLPESTPAFILADAGFDVFLLNHRGTTYSRRHETMKTSDNKYWEFSIDELVKFDAPAAIDKVLEVSGANGTYWVGHSQGTAVGYMTLAERPEYNGKVKALFQLTPTGTGGYVKGVNKVILFLYKAVHPILDFCRQAFGAHEVSFNLRALFQPFVQLCKATFPTQSCTLDRKWLLGPSTRATNESRVPVYRAHAKLSTSSWNVLHWAQMASRRRVQHFDYSPAENVRRYGQITPLAYDYSFITVPVYHFWSGDDWISTREDVEQTSMRMLRREVVKGSFEIAGYNHADFALAQDCGEMVFKPIVKIVRSEEDGMGYFLFLKGDSLGALAIGFLFSPEFGVEIAVAELDALVSGFDLVGVGMVMAVCRGGGIVVGEGAGGPEGGGVLGG</sequence>
<protein>
    <submittedName>
        <fullName evidence="1">Hydrolase</fullName>
    </submittedName>
</protein>
<reference evidence="1" key="2">
    <citation type="submission" date="2022-06" db="UniProtKB">
        <authorList>
            <consortium name="EnsemblMetazoa"/>
        </authorList>
    </citation>
    <scope>IDENTIFICATION</scope>
    <source>
        <strain evidence="1">PS312</strain>
    </source>
</reference>